<evidence type="ECO:0000256" key="2">
    <source>
        <dbReference type="ARBA" id="ARBA00024200"/>
    </source>
</evidence>
<dbReference type="Pfam" id="PF02597">
    <property type="entry name" value="ThiS"/>
    <property type="match status" value="1"/>
</dbReference>
<sequence>ENHGFLFSKTNIQSLMFIIMAEASITVTIKLFAIYQEVYGIPELIRQFTPETTVSEVLSLVIEEHSQLKKWQSITRFSINYQFVESDTKLQDGDELVFIPPVSGG</sequence>
<dbReference type="AlphaFoldDB" id="Q4BX87"/>
<dbReference type="InterPro" id="IPR012675">
    <property type="entry name" value="Beta-grasp_dom_sf"/>
</dbReference>
<dbReference type="UniPathway" id="UPA00344"/>
<proteinExistence type="inferred from homology"/>
<dbReference type="CDD" id="cd00754">
    <property type="entry name" value="Ubl_MoaD"/>
    <property type="match status" value="1"/>
</dbReference>
<dbReference type="KEGG" id="cwa:CwatDRAFT_1267"/>
<dbReference type="Gene3D" id="3.10.20.30">
    <property type="match status" value="1"/>
</dbReference>
<dbReference type="SUPFAM" id="SSF54285">
    <property type="entry name" value="MoaD/ThiS"/>
    <property type="match status" value="1"/>
</dbReference>
<keyword evidence="1" id="KW-0547">Nucleotide-binding</keyword>
<dbReference type="PANTHER" id="PTHR33359">
    <property type="entry name" value="MOLYBDOPTERIN SYNTHASE SULFUR CARRIER SUBUNIT"/>
    <property type="match status" value="1"/>
</dbReference>
<dbReference type="GO" id="GO:0000166">
    <property type="term" value="F:nucleotide binding"/>
    <property type="evidence" value="ECO:0007669"/>
    <property type="project" value="UniProtKB-KW"/>
</dbReference>
<name>Q4BX87_CROWT</name>
<reference evidence="4" key="2">
    <citation type="submission" date="2005-06" db="EMBL/GenBank/DDBJ databases">
        <title>Sequencing of the draft genome and assembly of Crocosphaera watsonii WH 8501.</title>
        <authorList>
            <consortium name="US DOE Joint Genome Institute (JGI-PGF)"/>
            <person name="Copeland A."/>
            <person name="Lucas S."/>
            <person name="Lapidus A."/>
            <person name="Barry K."/>
            <person name="Detter C."/>
            <person name="Glavina T."/>
            <person name="Hammon N."/>
            <person name="Israni S."/>
            <person name="Pitluck S."/>
            <person name="Richardson P."/>
        </authorList>
    </citation>
    <scope>NUCLEOTIDE SEQUENCE [LARGE SCALE GENOMIC DNA]</scope>
    <source>
        <strain evidence="4">WH 8501</strain>
    </source>
</reference>
<dbReference type="PANTHER" id="PTHR33359:SF1">
    <property type="entry name" value="MOLYBDOPTERIN SYNTHASE SULFUR CARRIER SUBUNIT"/>
    <property type="match status" value="1"/>
</dbReference>
<comment type="caution">
    <text evidence="4">The sequence shown here is derived from an EMBL/GenBank/DDBJ whole genome shotgun (WGS) entry which is preliminary data.</text>
</comment>
<feature type="non-terminal residue" evidence="4">
    <location>
        <position position="1"/>
    </location>
</feature>
<reference evidence="4" key="1">
    <citation type="submission" date="2004-02" db="EMBL/GenBank/DDBJ databases">
        <authorList>
            <consortium name="DOE Joint Genome Institute"/>
        </authorList>
    </citation>
    <scope>NUCLEOTIDE SEQUENCE [LARGE SCALE GENOMIC DNA]</scope>
    <source>
        <strain evidence="4">WH 8501</strain>
    </source>
</reference>
<organism evidence="4 5">
    <name type="scientific">Crocosphaera watsonii WH 8501</name>
    <dbReference type="NCBI Taxonomy" id="165597"/>
    <lineage>
        <taxon>Bacteria</taxon>
        <taxon>Bacillati</taxon>
        <taxon>Cyanobacteriota</taxon>
        <taxon>Cyanophyceae</taxon>
        <taxon>Oscillatoriophycideae</taxon>
        <taxon>Chroococcales</taxon>
        <taxon>Aphanothecaceae</taxon>
        <taxon>Crocosphaera</taxon>
    </lineage>
</organism>
<protein>
    <recommendedName>
        <fullName evidence="3">Molybdopterin synthase sulfur carrier subunit</fullName>
    </recommendedName>
</protein>
<dbReference type="Proteomes" id="UP000003922">
    <property type="component" value="Unassembled WGS sequence"/>
</dbReference>
<reference evidence="4" key="3">
    <citation type="submission" date="2016-12" db="EMBL/GenBank/DDBJ databases">
        <title>Annotation of the draft genome assembly of Crocosphaera watsonii WH 8501.</title>
        <authorList>
            <consortium name="US DOE Joint Genome Institute (JGI-ORNL)"/>
            <person name="Larimer F."/>
            <person name="Land M."/>
        </authorList>
    </citation>
    <scope>NUCLEOTIDE SEQUENCE</scope>
    <source>
        <strain evidence="4">WH 8501</strain>
    </source>
</reference>
<comment type="similarity">
    <text evidence="2">Belongs to the MoaD family.</text>
</comment>
<dbReference type="GO" id="GO:0006777">
    <property type="term" value="P:Mo-molybdopterin cofactor biosynthetic process"/>
    <property type="evidence" value="ECO:0007669"/>
    <property type="project" value="InterPro"/>
</dbReference>
<dbReference type="InterPro" id="IPR003749">
    <property type="entry name" value="ThiS/MoaD-like"/>
</dbReference>
<gene>
    <name evidence="4" type="ORF">CwatDRAFT_1267</name>
</gene>
<dbReference type="GO" id="GO:1990133">
    <property type="term" value="C:molybdopterin adenylyltransferase complex"/>
    <property type="evidence" value="ECO:0007669"/>
    <property type="project" value="TreeGrafter"/>
</dbReference>
<evidence type="ECO:0000256" key="1">
    <source>
        <dbReference type="ARBA" id="ARBA00022741"/>
    </source>
</evidence>
<evidence type="ECO:0000313" key="4">
    <source>
        <dbReference type="EMBL" id="EAM48507.1"/>
    </source>
</evidence>
<evidence type="ECO:0000256" key="3">
    <source>
        <dbReference type="ARBA" id="ARBA00024247"/>
    </source>
</evidence>
<keyword evidence="5" id="KW-1185">Reference proteome</keyword>
<accession>Q4BX87</accession>
<evidence type="ECO:0000313" key="5">
    <source>
        <dbReference type="Proteomes" id="UP000003922"/>
    </source>
</evidence>
<dbReference type="InterPro" id="IPR044672">
    <property type="entry name" value="MOCS2A"/>
</dbReference>
<dbReference type="EMBL" id="AADV02000138">
    <property type="protein sequence ID" value="EAM48507.1"/>
    <property type="molecule type" value="Genomic_DNA"/>
</dbReference>
<dbReference type="InterPro" id="IPR016155">
    <property type="entry name" value="Mopterin_synth/thiamin_S_b"/>
</dbReference>